<dbReference type="EMBL" id="CAXLJL010000234">
    <property type="protein sequence ID" value="CAL5134958.1"/>
    <property type="molecule type" value="Genomic_DNA"/>
</dbReference>
<keyword evidence="4" id="KW-0963">Cytoplasm</keyword>
<comment type="caution">
    <text evidence="9">The sequence shown here is derived from an EMBL/GenBank/DDBJ whole genome shotgun (WGS) entry which is preliminary data.</text>
</comment>
<comment type="similarity">
    <text evidence="3">Belongs to the BBS5 family.</text>
</comment>
<evidence type="ECO:0000256" key="5">
    <source>
        <dbReference type="ARBA" id="ARBA00023069"/>
    </source>
</evidence>
<dbReference type="Proteomes" id="UP001497525">
    <property type="component" value="Unassembled WGS sequence"/>
</dbReference>
<accession>A0AAV2TEQ0</accession>
<comment type="subcellular location">
    <subcellularLocation>
        <location evidence="1">Cell projection</location>
        <location evidence="1">Cilium</location>
    </subcellularLocation>
    <subcellularLocation>
        <location evidence="2">Cytoplasm</location>
        <location evidence="2">Cytoskeleton</location>
    </subcellularLocation>
</comment>
<dbReference type="Pfam" id="PF07289">
    <property type="entry name" value="BBL5"/>
    <property type="match status" value="1"/>
</dbReference>
<dbReference type="GO" id="GO:0036064">
    <property type="term" value="C:ciliary basal body"/>
    <property type="evidence" value="ECO:0007669"/>
    <property type="project" value="TreeGrafter"/>
</dbReference>
<dbReference type="GO" id="GO:0034464">
    <property type="term" value="C:BBSome"/>
    <property type="evidence" value="ECO:0007669"/>
    <property type="project" value="InterPro"/>
</dbReference>
<dbReference type="PANTHER" id="PTHR21351:SF0">
    <property type="entry name" value="BARDET-BIEDL SYNDROME 5 PROTEIN"/>
    <property type="match status" value="1"/>
</dbReference>
<feature type="domain" description="BBSome complex member BBS5 PH" evidence="8">
    <location>
        <begin position="83"/>
        <end position="137"/>
    </location>
</feature>
<keyword evidence="5" id="KW-0969">Cilium</keyword>
<keyword evidence="6" id="KW-0206">Cytoskeleton</keyword>
<dbReference type="PANTHER" id="PTHR21351">
    <property type="entry name" value="BARDET-BIEDL SYNDROME PROTEIN 5"/>
    <property type="match status" value="1"/>
</dbReference>
<dbReference type="InterPro" id="IPR014003">
    <property type="entry name" value="BBS5_PH"/>
</dbReference>
<sequence length="272" mass="30698">MLNISTKSALSKLKGYAESLCILTKSSNTRFEFIFTQLSPGVSQLFPTVNAVFKAYDSSRAYRELRLRSSLFDNGKLILLPREKLFEKIDGVWNLSSDQGNLGILHVTNIRVLWSSTLNAYFNISLPYLHLSSVRIGNSKFGKVLVICTSKQAGAYVLGFRIDPQEKLETVRKQVSSFQQLYLKNPIFGIEIDHSLHPEKSPTKIDSEADDVQIDSSSGHRDALYAYLAERNKSTTHEPVYNEQLGLAIERLPDGYTLDDLWLVFPPETESN</sequence>
<protein>
    <recommendedName>
        <fullName evidence="8">BBSome complex member BBS5 PH domain-containing protein</fullName>
    </recommendedName>
</protein>
<dbReference type="GO" id="GO:0032266">
    <property type="term" value="F:phosphatidylinositol-3-phosphate binding"/>
    <property type="evidence" value="ECO:0007669"/>
    <property type="project" value="TreeGrafter"/>
</dbReference>
<dbReference type="AlphaFoldDB" id="A0AAV2TEQ0"/>
<evidence type="ECO:0000256" key="2">
    <source>
        <dbReference type="ARBA" id="ARBA00004245"/>
    </source>
</evidence>
<evidence type="ECO:0000256" key="6">
    <source>
        <dbReference type="ARBA" id="ARBA00023212"/>
    </source>
</evidence>
<evidence type="ECO:0000259" key="8">
    <source>
        <dbReference type="SMART" id="SM00683"/>
    </source>
</evidence>
<keyword evidence="7" id="KW-0966">Cell projection</keyword>
<evidence type="ECO:0000313" key="9">
    <source>
        <dbReference type="EMBL" id="CAL5134958.1"/>
    </source>
</evidence>
<evidence type="ECO:0000256" key="7">
    <source>
        <dbReference type="ARBA" id="ARBA00023273"/>
    </source>
</evidence>
<proteinExistence type="inferred from homology"/>
<reference evidence="9" key="1">
    <citation type="submission" date="2024-06" db="EMBL/GenBank/DDBJ databases">
        <authorList>
            <person name="Liu X."/>
            <person name="Lenzi L."/>
            <person name="Haldenby T S."/>
            <person name="Uol C."/>
        </authorList>
    </citation>
    <scope>NUCLEOTIDE SEQUENCE</scope>
</reference>
<evidence type="ECO:0000256" key="4">
    <source>
        <dbReference type="ARBA" id="ARBA00022490"/>
    </source>
</evidence>
<evidence type="ECO:0000313" key="10">
    <source>
        <dbReference type="Proteomes" id="UP001497525"/>
    </source>
</evidence>
<dbReference type="InterPro" id="IPR006606">
    <property type="entry name" value="BBL5"/>
</dbReference>
<name>A0AAV2TEQ0_CALDB</name>
<dbReference type="GO" id="GO:0060271">
    <property type="term" value="P:cilium assembly"/>
    <property type="evidence" value="ECO:0007669"/>
    <property type="project" value="TreeGrafter"/>
</dbReference>
<dbReference type="SMART" id="SM00683">
    <property type="entry name" value="DM16"/>
    <property type="match status" value="1"/>
</dbReference>
<gene>
    <name evidence="9" type="ORF">CDAUBV1_LOCUS9045</name>
</gene>
<evidence type="ECO:0000256" key="1">
    <source>
        <dbReference type="ARBA" id="ARBA00004138"/>
    </source>
</evidence>
<evidence type="ECO:0000256" key="3">
    <source>
        <dbReference type="ARBA" id="ARBA00005822"/>
    </source>
</evidence>
<organism evidence="9 10">
    <name type="scientific">Calicophoron daubneyi</name>
    <name type="common">Rumen fluke</name>
    <name type="synonym">Paramphistomum daubneyi</name>
    <dbReference type="NCBI Taxonomy" id="300641"/>
    <lineage>
        <taxon>Eukaryota</taxon>
        <taxon>Metazoa</taxon>
        <taxon>Spiralia</taxon>
        <taxon>Lophotrochozoa</taxon>
        <taxon>Platyhelminthes</taxon>
        <taxon>Trematoda</taxon>
        <taxon>Digenea</taxon>
        <taxon>Plagiorchiida</taxon>
        <taxon>Pronocephalata</taxon>
        <taxon>Paramphistomoidea</taxon>
        <taxon>Paramphistomidae</taxon>
        <taxon>Calicophoron</taxon>
    </lineage>
</organism>